<dbReference type="AlphaFoldDB" id="A0A151PIK5"/>
<reference evidence="1 2" key="1">
    <citation type="journal article" date="2012" name="Genome Biol.">
        <title>Sequencing three crocodilian genomes to illuminate the evolution of archosaurs and amniotes.</title>
        <authorList>
            <person name="St John J.A."/>
            <person name="Braun E.L."/>
            <person name="Isberg S.R."/>
            <person name="Miles L.G."/>
            <person name="Chong A.Y."/>
            <person name="Gongora J."/>
            <person name="Dalzell P."/>
            <person name="Moran C."/>
            <person name="Bed'hom B."/>
            <person name="Abzhanov A."/>
            <person name="Burgess S.C."/>
            <person name="Cooksey A.M."/>
            <person name="Castoe T.A."/>
            <person name="Crawford N.G."/>
            <person name="Densmore L.D."/>
            <person name="Drew J.C."/>
            <person name="Edwards S.V."/>
            <person name="Faircloth B.C."/>
            <person name="Fujita M.K."/>
            <person name="Greenwold M.J."/>
            <person name="Hoffmann F.G."/>
            <person name="Howard J.M."/>
            <person name="Iguchi T."/>
            <person name="Janes D.E."/>
            <person name="Khan S.Y."/>
            <person name="Kohno S."/>
            <person name="de Koning A.J."/>
            <person name="Lance S.L."/>
            <person name="McCarthy F.M."/>
            <person name="McCormack J.E."/>
            <person name="Merchant M.E."/>
            <person name="Peterson D.G."/>
            <person name="Pollock D.D."/>
            <person name="Pourmand N."/>
            <person name="Raney B.J."/>
            <person name="Roessler K.A."/>
            <person name="Sanford J.R."/>
            <person name="Sawyer R.H."/>
            <person name="Schmidt C.J."/>
            <person name="Triplett E.W."/>
            <person name="Tuberville T.D."/>
            <person name="Venegas-Anaya M."/>
            <person name="Howard J.T."/>
            <person name="Jarvis E.D."/>
            <person name="Guillette L.J.Jr."/>
            <person name="Glenn T.C."/>
            <person name="Green R.E."/>
            <person name="Ray D.A."/>
        </authorList>
    </citation>
    <scope>NUCLEOTIDE SEQUENCE [LARGE SCALE GENOMIC DNA]</scope>
    <source>
        <strain evidence="1">KSC_2009_1</strain>
    </source>
</reference>
<dbReference type="Proteomes" id="UP000050525">
    <property type="component" value="Unassembled WGS sequence"/>
</dbReference>
<protein>
    <submittedName>
        <fullName evidence="1">Uncharacterized protein</fullName>
    </submittedName>
</protein>
<gene>
    <name evidence="1" type="ORF">Y1Q_0020268</name>
</gene>
<comment type="caution">
    <text evidence="1">The sequence shown here is derived from an EMBL/GenBank/DDBJ whole genome shotgun (WGS) entry which is preliminary data.</text>
</comment>
<organism evidence="1 2">
    <name type="scientific">Alligator mississippiensis</name>
    <name type="common">American alligator</name>
    <dbReference type="NCBI Taxonomy" id="8496"/>
    <lineage>
        <taxon>Eukaryota</taxon>
        <taxon>Metazoa</taxon>
        <taxon>Chordata</taxon>
        <taxon>Craniata</taxon>
        <taxon>Vertebrata</taxon>
        <taxon>Euteleostomi</taxon>
        <taxon>Archelosauria</taxon>
        <taxon>Archosauria</taxon>
        <taxon>Crocodylia</taxon>
        <taxon>Alligatoridae</taxon>
        <taxon>Alligatorinae</taxon>
        <taxon>Alligator</taxon>
    </lineage>
</organism>
<dbReference type="EMBL" id="AKHW03000178">
    <property type="protein sequence ID" value="KYO48927.1"/>
    <property type="molecule type" value="Genomic_DNA"/>
</dbReference>
<name>A0A151PIK5_ALLMI</name>
<sequence length="90" mass="10624">MEGRKNMNLVLQICQMKNCFTHLTKLVKRCTHGILLFHLIRSRKKISISRNKEDIICHMKLYEFTLLKHATDLSGLGFQEKLRPDSFIHI</sequence>
<proteinExistence type="predicted"/>
<evidence type="ECO:0000313" key="1">
    <source>
        <dbReference type="EMBL" id="KYO48927.1"/>
    </source>
</evidence>
<accession>A0A151PIK5</accession>
<keyword evidence="2" id="KW-1185">Reference proteome</keyword>
<evidence type="ECO:0000313" key="2">
    <source>
        <dbReference type="Proteomes" id="UP000050525"/>
    </source>
</evidence>